<feature type="transmembrane region" description="Helical" evidence="7">
    <location>
        <begin position="205"/>
        <end position="224"/>
    </location>
</feature>
<evidence type="ECO:0000256" key="5">
    <source>
        <dbReference type="ARBA" id="ARBA00023136"/>
    </source>
</evidence>
<organism evidence="8 9">
    <name type="scientific">Polychaeton citri CBS 116435</name>
    <dbReference type="NCBI Taxonomy" id="1314669"/>
    <lineage>
        <taxon>Eukaryota</taxon>
        <taxon>Fungi</taxon>
        <taxon>Dikarya</taxon>
        <taxon>Ascomycota</taxon>
        <taxon>Pezizomycotina</taxon>
        <taxon>Dothideomycetes</taxon>
        <taxon>Dothideomycetidae</taxon>
        <taxon>Capnodiales</taxon>
        <taxon>Capnodiaceae</taxon>
        <taxon>Polychaeton</taxon>
    </lineage>
</organism>
<keyword evidence="2" id="KW-0813">Transport</keyword>
<feature type="transmembrane region" description="Helical" evidence="7">
    <location>
        <begin position="344"/>
        <end position="363"/>
    </location>
</feature>
<accession>A0A9P4Q267</accession>
<evidence type="ECO:0000313" key="9">
    <source>
        <dbReference type="Proteomes" id="UP000799441"/>
    </source>
</evidence>
<keyword evidence="4 7" id="KW-1133">Transmembrane helix</keyword>
<dbReference type="Gene3D" id="1.20.1740.10">
    <property type="entry name" value="Amino acid/polyamine transporter I"/>
    <property type="match status" value="1"/>
</dbReference>
<feature type="transmembrane region" description="Helical" evidence="7">
    <location>
        <begin position="417"/>
        <end position="437"/>
    </location>
</feature>
<evidence type="ECO:0000256" key="2">
    <source>
        <dbReference type="ARBA" id="ARBA00022448"/>
    </source>
</evidence>
<evidence type="ECO:0000256" key="3">
    <source>
        <dbReference type="ARBA" id="ARBA00022692"/>
    </source>
</evidence>
<dbReference type="PIRSF" id="PIRSF006060">
    <property type="entry name" value="AA_transporter"/>
    <property type="match status" value="1"/>
</dbReference>
<dbReference type="PANTHER" id="PTHR45649">
    <property type="entry name" value="AMINO-ACID PERMEASE BAT1"/>
    <property type="match status" value="1"/>
</dbReference>
<dbReference type="AlphaFoldDB" id="A0A9P4Q267"/>
<feature type="compositionally biased region" description="Basic and acidic residues" evidence="6">
    <location>
        <begin position="1"/>
        <end position="25"/>
    </location>
</feature>
<evidence type="ECO:0000256" key="6">
    <source>
        <dbReference type="SAM" id="MobiDB-lite"/>
    </source>
</evidence>
<feature type="transmembrane region" description="Helical" evidence="7">
    <location>
        <begin position="393"/>
        <end position="411"/>
    </location>
</feature>
<evidence type="ECO:0000256" key="7">
    <source>
        <dbReference type="SAM" id="Phobius"/>
    </source>
</evidence>
<gene>
    <name evidence="8" type="ORF">K431DRAFT_349090</name>
</gene>
<feature type="region of interest" description="Disordered" evidence="6">
    <location>
        <begin position="1"/>
        <end position="32"/>
    </location>
</feature>
<dbReference type="PANTHER" id="PTHR45649:SF27">
    <property type="entry name" value="CHOLINE TRANSPORTER (EUROFUNG)"/>
    <property type="match status" value="1"/>
</dbReference>
<keyword evidence="9" id="KW-1185">Reference proteome</keyword>
<sequence>MDEKIRERAASAEVRKYNEAGEDKSAGPVPEEGELINVSGHVQELDRTFGVWSICNMAVMSDNAWAAGGGTLVIALYNGGGPGVMFGLIAATFFYCFIAAALAELSSAMPTSANVYHWASVTAGPKWGRICSFYAGWWNALAWVFGAASVSLSAANAVVAMYELHHPDYLPKNSHVFVAYLGICIIDSALVLFGQRILAKLSNVFGALCILIVFVTILVCAIMPSQTGAGYATNAFVWTDWQNLTGYSSDGFVFLLGMLNGAFAIGTPDGVCHLCEEIPRPRKNIPIGVACQLAAGFLTTFFYYIALFYAVTSLDAVQNSRIISLPLAGIYQQATRSDAGTTGLLFIFFLDVVITVPGAYVTAGRMLWTLGRDEATPIAGFVRKVSPRWRNPFNAQLLVAALITILGLIYIGSVQAFTAFTGVFAIFTTMSYLAAMLPNMLTARKYVKPGPFWIPSPWSYIVYGIASAYIIVFNVIYMFPYALPVDATTMNYSCVMTGGITILLSLWYLWKRTRGYKGPAVLQEAHDDIMEGLVGLTKAEEEERRLRSGLI</sequence>
<feature type="transmembrane region" description="Helical" evidence="7">
    <location>
        <begin position="49"/>
        <end position="77"/>
    </location>
</feature>
<feature type="transmembrane region" description="Helical" evidence="7">
    <location>
        <begin position="83"/>
        <end position="103"/>
    </location>
</feature>
<proteinExistence type="predicted"/>
<dbReference type="GO" id="GO:0016020">
    <property type="term" value="C:membrane"/>
    <property type="evidence" value="ECO:0007669"/>
    <property type="project" value="UniProtKB-SubCell"/>
</dbReference>
<feature type="transmembrane region" description="Helical" evidence="7">
    <location>
        <begin position="489"/>
        <end position="510"/>
    </location>
</feature>
<dbReference type="Pfam" id="PF13520">
    <property type="entry name" value="AA_permease_2"/>
    <property type="match status" value="1"/>
</dbReference>
<protein>
    <submittedName>
        <fullName evidence="8">Choline transport protein</fullName>
    </submittedName>
</protein>
<dbReference type="InterPro" id="IPR002293">
    <property type="entry name" value="AA/rel_permease1"/>
</dbReference>
<dbReference type="EMBL" id="MU003832">
    <property type="protein sequence ID" value="KAF2717998.1"/>
    <property type="molecule type" value="Genomic_DNA"/>
</dbReference>
<feature type="transmembrane region" description="Helical" evidence="7">
    <location>
        <begin position="287"/>
        <end position="311"/>
    </location>
</feature>
<dbReference type="Proteomes" id="UP000799441">
    <property type="component" value="Unassembled WGS sequence"/>
</dbReference>
<reference evidence="8" key="1">
    <citation type="journal article" date="2020" name="Stud. Mycol.">
        <title>101 Dothideomycetes genomes: a test case for predicting lifestyles and emergence of pathogens.</title>
        <authorList>
            <person name="Haridas S."/>
            <person name="Albert R."/>
            <person name="Binder M."/>
            <person name="Bloem J."/>
            <person name="Labutti K."/>
            <person name="Salamov A."/>
            <person name="Andreopoulos B."/>
            <person name="Baker S."/>
            <person name="Barry K."/>
            <person name="Bills G."/>
            <person name="Bluhm B."/>
            <person name="Cannon C."/>
            <person name="Castanera R."/>
            <person name="Culley D."/>
            <person name="Daum C."/>
            <person name="Ezra D."/>
            <person name="Gonzalez J."/>
            <person name="Henrissat B."/>
            <person name="Kuo A."/>
            <person name="Liang C."/>
            <person name="Lipzen A."/>
            <person name="Lutzoni F."/>
            <person name="Magnuson J."/>
            <person name="Mondo S."/>
            <person name="Nolan M."/>
            <person name="Ohm R."/>
            <person name="Pangilinan J."/>
            <person name="Park H.-J."/>
            <person name="Ramirez L."/>
            <person name="Alfaro M."/>
            <person name="Sun H."/>
            <person name="Tritt A."/>
            <person name="Yoshinaga Y."/>
            <person name="Zwiers L.-H."/>
            <person name="Turgeon B."/>
            <person name="Goodwin S."/>
            <person name="Spatafora J."/>
            <person name="Crous P."/>
            <person name="Grigoriev I."/>
        </authorList>
    </citation>
    <scope>NUCLEOTIDE SEQUENCE</scope>
    <source>
        <strain evidence="8">CBS 116435</strain>
    </source>
</reference>
<comment type="subcellular location">
    <subcellularLocation>
        <location evidence="1">Membrane</location>
        <topology evidence="1">Multi-pass membrane protein</topology>
    </subcellularLocation>
</comment>
<keyword evidence="3 7" id="KW-0812">Transmembrane</keyword>
<feature type="transmembrane region" description="Helical" evidence="7">
    <location>
        <begin position="174"/>
        <end position="193"/>
    </location>
</feature>
<name>A0A9P4Q267_9PEZI</name>
<feature type="transmembrane region" description="Helical" evidence="7">
    <location>
        <begin position="458"/>
        <end position="483"/>
    </location>
</feature>
<evidence type="ECO:0000256" key="1">
    <source>
        <dbReference type="ARBA" id="ARBA00004141"/>
    </source>
</evidence>
<evidence type="ECO:0000256" key="4">
    <source>
        <dbReference type="ARBA" id="ARBA00022989"/>
    </source>
</evidence>
<dbReference type="OrthoDB" id="3900342at2759"/>
<keyword evidence="5 7" id="KW-0472">Membrane</keyword>
<feature type="transmembrane region" description="Helical" evidence="7">
    <location>
        <begin position="136"/>
        <end position="162"/>
    </location>
</feature>
<comment type="caution">
    <text evidence="8">The sequence shown here is derived from an EMBL/GenBank/DDBJ whole genome shotgun (WGS) entry which is preliminary data.</text>
</comment>
<evidence type="ECO:0000313" key="8">
    <source>
        <dbReference type="EMBL" id="KAF2717998.1"/>
    </source>
</evidence>
<feature type="transmembrane region" description="Helical" evidence="7">
    <location>
        <begin position="244"/>
        <end position="266"/>
    </location>
</feature>
<dbReference type="GO" id="GO:0022857">
    <property type="term" value="F:transmembrane transporter activity"/>
    <property type="evidence" value="ECO:0007669"/>
    <property type="project" value="InterPro"/>
</dbReference>